<dbReference type="AlphaFoldDB" id="X1PUI1"/>
<gene>
    <name evidence="1" type="ORF">S12H4_09869</name>
</gene>
<accession>X1PUI1</accession>
<proteinExistence type="predicted"/>
<dbReference type="EMBL" id="BARW01004093">
    <property type="protein sequence ID" value="GAI59897.1"/>
    <property type="molecule type" value="Genomic_DNA"/>
</dbReference>
<name>X1PUI1_9ZZZZ</name>
<sequence>MDLTNITTKNRNQGDLLSNCHHTCKRLIDQKYPGAKIRKVINIHDPWGDKPGFFVEHKIGNYHVHYVLEKDEEIIDPFLLEEGLISKKDYLQKYYKNSQELRIV</sequence>
<organism evidence="1">
    <name type="scientific">marine sediment metagenome</name>
    <dbReference type="NCBI Taxonomy" id="412755"/>
    <lineage>
        <taxon>unclassified sequences</taxon>
        <taxon>metagenomes</taxon>
        <taxon>ecological metagenomes</taxon>
    </lineage>
</organism>
<reference evidence="1" key="1">
    <citation type="journal article" date="2014" name="Front. Microbiol.">
        <title>High frequency of phylogenetically diverse reductive dehalogenase-homologous genes in deep subseafloor sedimentary metagenomes.</title>
        <authorList>
            <person name="Kawai M."/>
            <person name="Futagami T."/>
            <person name="Toyoda A."/>
            <person name="Takaki Y."/>
            <person name="Nishi S."/>
            <person name="Hori S."/>
            <person name="Arai W."/>
            <person name="Tsubouchi T."/>
            <person name="Morono Y."/>
            <person name="Uchiyama I."/>
            <person name="Ito T."/>
            <person name="Fujiyama A."/>
            <person name="Inagaki F."/>
            <person name="Takami H."/>
        </authorList>
    </citation>
    <scope>NUCLEOTIDE SEQUENCE</scope>
    <source>
        <strain evidence="1">Expedition CK06-06</strain>
    </source>
</reference>
<comment type="caution">
    <text evidence="1">The sequence shown here is derived from an EMBL/GenBank/DDBJ whole genome shotgun (WGS) entry which is preliminary data.</text>
</comment>
<evidence type="ECO:0000313" key="1">
    <source>
        <dbReference type="EMBL" id="GAI59897.1"/>
    </source>
</evidence>
<protein>
    <submittedName>
        <fullName evidence="1">Uncharacterized protein</fullName>
    </submittedName>
</protein>